<sequence length="459" mass="51348">MMGDAVTTVTKIVEIVMKIKKAADMVKQNEDVCKQIQSRVEILSSTLSQYQDNEELMDNWGVMRTLEALADVLGEALKLVTDCQEADTNFVCLFYNAGNLSQELIKVEQRISNKNMDAMFAIMAFLLPKPTTPSSVRPTAQERQVSPVGRQEPFELQEMQPPFPVQQMGRRKQDGGDGDVTYDKCNLQLYPDRRKAPLQYPTIQPPNPPLQMWRQKQNEDDVDVQSDNSYTRYFAGVRAEARKESYTRDIQWDSSVDALCSCCAMVKRRTPARRPSSAPIGQQRSQLSAKKQKSQLQQIAGVALDIEEAAETVLQNTEACIEIDKRVSTVSALLSKLENTDMVEEQAMKDALNKLLEIFRHAHALVMACQKSGLVTMLFCNPPCILSKQLSEVLDQLVPNINALIAVILNSCNVRARRYNRTRNARAPPRAATNIQPARNTSGGVAASLHSDMIPVGRD</sequence>
<dbReference type="InterPro" id="IPR054000">
    <property type="entry name" value="MLKL_N"/>
</dbReference>
<dbReference type="PANTHER" id="PTHR35832">
    <property type="entry name" value="OS12G0248400 PROTEIN-RELATED"/>
    <property type="match status" value="1"/>
</dbReference>
<dbReference type="Gramene" id="AET3Gv21155600.2">
    <property type="protein sequence ID" value="AET3Gv21155600.2"/>
    <property type="gene ID" value="AET3Gv21155600"/>
</dbReference>
<reference evidence="3" key="4">
    <citation type="submission" date="2019-03" db="UniProtKB">
        <authorList>
            <consortium name="EnsemblPlants"/>
        </authorList>
    </citation>
    <scope>IDENTIFICATION</scope>
</reference>
<name>A0A453GQB2_AEGTS</name>
<dbReference type="InterPro" id="IPR036537">
    <property type="entry name" value="Adaptor_Cbl_N_dom_sf"/>
</dbReference>
<feature type="domain" description="Mixed lineage kinase" evidence="2">
    <location>
        <begin position="10"/>
        <end position="113"/>
    </location>
</feature>
<evidence type="ECO:0000313" key="3">
    <source>
        <dbReference type="EnsemblPlants" id="AET3Gv21155600.2"/>
    </source>
</evidence>
<dbReference type="Proteomes" id="UP000015105">
    <property type="component" value="Chromosome 3D"/>
</dbReference>
<dbReference type="AlphaFoldDB" id="A0A453GQB2"/>
<keyword evidence="4" id="KW-1185">Reference proteome</keyword>
<reference evidence="3" key="3">
    <citation type="journal article" date="2017" name="Nature">
        <title>Genome sequence of the progenitor of the wheat D genome Aegilops tauschii.</title>
        <authorList>
            <person name="Luo M.C."/>
            <person name="Gu Y.Q."/>
            <person name="Puiu D."/>
            <person name="Wang H."/>
            <person name="Twardziok S.O."/>
            <person name="Deal K.R."/>
            <person name="Huo N."/>
            <person name="Zhu T."/>
            <person name="Wang L."/>
            <person name="Wang Y."/>
            <person name="McGuire P.E."/>
            <person name="Liu S."/>
            <person name="Long H."/>
            <person name="Ramasamy R.K."/>
            <person name="Rodriguez J.C."/>
            <person name="Van S.L."/>
            <person name="Yuan L."/>
            <person name="Wang Z."/>
            <person name="Xia Z."/>
            <person name="Xiao L."/>
            <person name="Anderson O.D."/>
            <person name="Ouyang S."/>
            <person name="Liang Y."/>
            <person name="Zimin A.V."/>
            <person name="Pertea G."/>
            <person name="Qi P."/>
            <person name="Bennetzen J.L."/>
            <person name="Dai X."/>
            <person name="Dawson M.W."/>
            <person name="Muller H.G."/>
            <person name="Kugler K."/>
            <person name="Rivarola-Duarte L."/>
            <person name="Spannagl M."/>
            <person name="Mayer K.F.X."/>
            <person name="Lu F.H."/>
            <person name="Bevan M.W."/>
            <person name="Leroy P."/>
            <person name="Li P."/>
            <person name="You F.M."/>
            <person name="Sun Q."/>
            <person name="Liu Z."/>
            <person name="Lyons E."/>
            <person name="Wicker T."/>
            <person name="Salzberg S.L."/>
            <person name="Devos K.M."/>
            <person name="Dvorak J."/>
        </authorList>
    </citation>
    <scope>NUCLEOTIDE SEQUENCE [LARGE SCALE GENOMIC DNA]</scope>
    <source>
        <strain evidence="3">cv. AL8/78</strain>
    </source>
</reference>
<evidence type="ECO:0000256" key="1">
    <source>
        <dbReference type="SAM" id="MobiDB-lite"/>
    </source>
</evidence>
<organism evidence="3 4">
    <name type="scientific">Aegilops tauschii subsp. strangulata</name>
    <name type="common">Goatgrass</name>
    <dbReference type="NCBI Taxonomy" id="200361"/>
    <lineage>
        <taxon>Eukaryota</taxon>
        <taxon>Viridiplantae</taxon>
        <taxon>Streptophyta</taxon>
        <taxon>Embryophyta</taxon>
        <taxon>Tracheophyta</taxon>
        <taxon>Spermatophyta</taxon>
        <taxon>Magnoliopsida</taxon>
        <taxon>Liliopsida</taxon>
        <taxon>Poales</taxon>
        <taxon>Poaceae</taxon>
        <taxon>BOP clade</taxon>
        <taxon>Pooideae</taxon>
        <taxon>Triticodae</taxon>
        <taxon>Triticeae</taxon>
        <taxon>Triticinae</taxon>
        <taxon>Aegilops</taxon>
    </lineage>
</organism>
<dbReference type="CDD" id="cd21037">
    <property type="entry name" value="MLKL_NTD"/>
    <property type="match status" value="2"/>
</dbReference>
<feature type="compositionally biased region" description="Low complexity" evidence="1">
    <location>
        <begin position="425"/>
        <end position="434"/>
    </location>
</feature>
<protein>
    <recommendedName>
        <fullName evidence="2">Mixed lineage kinase domain-containing protein</fullName>
    </recommendedName>
</protein>
<reference evidence="3" key="5">
    <citation type="journal article" date="2021" name="G3 (Bethesda)">
        <title>Aegilops tauschii genome assembly Aet v5.0 features greater sequence contiguity and improved annotation.</title>
        <authorList>
            <person name="Wang L."/>
            <person name="Zhu T."/>
            <person name="Rodriguez J.C."/>
            <person name="Deal K.R."/>
            <person name="Dubcovsky J."/>
            <person name="McGuire P.E."/>
            <person name="Lux T."/>
            <person name="Spannagl M."/>
            <person name="Mayer K.F.X."/>
            <person name="Baldrich P."/>
            <person name="Meyers B.C."/>
            <person name="Huo N."/>
            <person name="Gu Y.Q."/>
            <person name="Zhou H."/>
            <person name="Devos K.M."/>
            <person name="Bennetzen J.L."/>
            <person name="Unver T."/>
            <person name="Budak H."/>
            <person name="Gulick P.J."/>
            <person name="Galiba G."/>
            <person name="Kalapos B."/>
            <person name="Nelson D.R."/>
            <person name="Li P."/>
            <person name="You F.M."/>
            <person name="Luo M.C."/>
            <person name="Dvorak J."/>
        </authorList>
    </citation>
    <scope>NUCLEOTIDE SEQUENCE [LARGE SCALE GENOMIC DNA]</scope>
    <source>
        <strain evidence="3">cv. AL8/78</strain>
    </source>
</reference>
<evidence type="ECO:0000313" key="4">
    <source>
        <dbReference type="Proteomes" id="UP000015105"/>
    </source>
</evidence>
<dbReference type="Gene3D" id="1.20.930.20">
    <property type="entry name" value="Adaptor protein Cbl, N-terminal domain"/>
    <property type="match status" value="2"/>
</dbReference>
<feature type="region of interest" description="Disordered" evidence="1">
    <location>
        <begin position="424"/>
        <end position="445"/>
    </location>
</feature>
<dbReference type="InterPro" id="IPR059179">
    <property type="entry name" value="MLKL-like_MCAfunc"/>
</dbReference>
<dbReference type="PANTHER" id="PTHR35832:SF9">
    <property type="entry name" value="OS12G0276800 PROTEIN"/>
    <property type="match status" value="1"/>
</dbReference>
<dbReference type="EnsemblPlants" id="AET3Gv21155600.2">
    <property type="protein sequence ID" value="AET3Gv21155600.2"/>
    <property type="gene ID" value="AET3Gv21155600"/>
</dbReference>
<reference evidence="4" key="1">
    <citation type="journal article" date="2014" name="Science">
        <title>Ancient hybridizations among the ancestral genomes of bread wheat.</title>
        <authorList>
            <consortium name="International Wheat Genome Sequencing Consortium,"/>
            <person name="Marcussen T."/>
            <person name="Sandve S.R."/>
            <person name="Heier L."/>
            <person name="Spannagl M."/>
            <person name="Pfeifer M."/>
            <person name="Jakobsen K.S."/>
            <person name="Wulff B.B."/>
            <person name="Steuernagel B."/>
            <person name="Mayer K.F."/>
            <person name="Olsen O.A."/>
        </authorList>
    </citation>
    <scope>NUCLEOTIDE SEQUENCE [LARGE SCALE GENOMIC DNA]</scope>
    <source>
        <strain evidence="4">cv. AL8/78</strain>
    </source>
</reference>
<dbReference type="Pfam" id="PF22215">
    <property type="entry name" value="MLKL_N"/>
    <property type="match status" value="1"/>
</dbReference>
<reference evidence="4" key="2">
    <citation type="journal article" date="2017" name="Nat. Plants">
        <title>The Aegilops tauschii genome reveals multiple impacts of transposons.</title>
        <authorList>
            <person name="Zhao G."/>
            <person name="Zou C."/>
            <person name="Li K."/>
            <person name="Wang K."/>
            <person name="Li T."/>
            <person name="Gao L."/>
            <person name="Zhang X."/>
            <person name="Wang H."/>
            <person name="Yang Z."/>
            <person name="Liu X."/>
            <person name="Jiang W."/>
            <person name="Mao L."/>
            <person name="Kong X."/>
            <person name="Jiao Y."/>
            <person name="Jia J."/>
        </authorList>
    </citation>
    <scope>NUCLEOTIDE SEQUENCE [LARGE SCALE GENOMIC DNA]</scope>
    <source>
        <strain evidence="4">cv. AL8/78</strain>
    </source>
</reference>
<dbReference type="GO" id="GO:0007166">
    <property type="term" value="P:cell surface receptor signaling pathway"/>
    <property type="evidence" value="ECO:0007669"/>
    <property type="project" value="InterPro"/>
</dbReference>
<evidence type="ECO:0000259" key="2">
    <source>
        <dbReference type="Pfam" id="PF22215"/>
    </source>
</evidence>
<accession>A0A453GQB2</accession>
<proteinExistence type="predicted"/>